<protein>
    <submittedName>
        <fullName evidence="1">Uncharacterized protein</fullName>
    </submittedName>
</protein>
<name>A0A330M0L0_9GAMM</name>
<proteinExistence type="predicted"/>
<accession>A0A330M0L0</accession>
<evidence type="ECO:0000313" key="2">
    <source>
        <dbReference type="Proteomes" id="UP000250123"/>
    </source>
</evidence>
<organism evidence="1 2">
    <name type="scientific">Shewanella benthica</name>
    <dbReference type="NCBI Taxonomy" id="43661"/>
    <lineage>
        <taxon>Bacteria</taxon>
        <taxon>Pseudomonadati</taxon>
        <taxon>Pseudomonadota</taxon>
        <taxon>Gammaproteobacteria</taxon>
        <taxon>Alteromonadales</taxon>
        <taxon>Shewanellaceae</taxon>
        <taxon>Shewanella</taxon>
    </lineage>
</organism>
<dbReference type="KEGG" id="sbk:SHEWBE_1492"/>
<dbReference type="Proteomes" id="UP000250123">
    <property type="component" value="Chromosome SHEWBE"/>
</dbReference>
<evidence type="ECO:0000313" key="1">
    <source>
        <dbReference type="EMBL" id="SQH75458.1"/>
    </source>
</evidence>
<reference evidence="2" key="1">
    <citation type="submission" date="2018-06" db="EMBL/GenBank/DDBJ databases">
        <authorList>
            <person name="Cea G.-C."/>
            <person name="William W."/>
        </authorList>
    </citation>
    <scope>NUCLEOTIDE SEQUENCE [LARGE SCALE GENOMIC DNA]</scope>
    <source>
        <strain evidence="2">DB21MT-2</strain>
    </source>
</reference>
<dbReference type="EMBL" id="LS483452">
    <property type="protein sequence ID" value="SQH75458.1"/>
    <property type="molecule type" value="Genomic_DNA"/>
</dbReference>
<sequence length="46" mass="5406">MFEILACQFIFAAEESPSNTTIYYVVKRSRFWVAIALTIRYVELKS</sequence>
<dbReference type="AlphaFoldDB" id="A0A330M0L0"/>
<gene>
    <name evidence="1" type="ORF">SHEWBE_1492</name>
</gene>